<dbReference type="Proteomes" id="UP000256780">
    <property type="component" value="Chromosome CBM2587_a"/>
</dbReference>
<dbReference type="AlphaFoldDB" id="A0A375BHY5"/>
<organism evidence="2">
    <name type="scientific">Cupriavidus taiwanensis</name>
    <dbReference type="NCBI Taxonomy" id="164546"/>
    <lineage>
        <taxon>Bacteria</taxon>
        <taxon>Pseudomonadati</taxon>
        <taxon>Pseudomonadota</taxon>
        <taxon>Betaproteobacteria</taxon>
        <taxon>Burkholderiales</taxon>
        <taxon>Burkholderiaceae</taxon>
        <taxon>Cupriavidus</taxon>
    </lineage>
</organism>
<name>A0A375BHY5_9BURK</name>
<dbReference type="EMBL" id="OFSQ01000007">
    <property type="protein sequence ID" value="SOY45971.1"/>
    <property type="molecule type" value="Genomic_DNA"/>
</dbReference>
<gene>
    <name evidence="2" type="ORF">CBM2587_A150039</name>
</gene>
<evidence type="ECO:0000256" key="1">
    <source>
        <dbReference type="SAM" id="MobiDB-lite"/>
    </source>
</evidence>
<sequence>MTTAPTLQLRPTSVPETRPAMRRQAGWHLPAASPGNG</sequence>
<accession>A0A375BHY5</accession>
<protein>
    <submittedName>
        <fullName evidence="2">Uncharacterized protein</fullName>
    </submittedName>
</protein>
<feature type="region of interest" description="Disordered" evidence="1">
    <location>
        <begin position="1"/>
        <end position="37"/>
    </location>
</feature>
<comment type="caution">
    <text evidence="2">The sequence shown here is derived from an EMBL/GenBank/DDBJ whole genome shotgun (WGS) entry which is preliminary data.</text>
</comment>
<reference evidence="2" key="1">
    <citation type="submission" date="2018-01" db="EMBL/GenBank/DDBJ databases">
        <authorList>
            <person name="Clerissi C."/>
        </authorList>
    </citation>
    <scope>NUCLEOTIDE SEQUENCE</scope>
    <source>
        <strain evidence="2">Cupriavidus sp. LMG 19464</strain>
    </source>
</reference>
<evidence type="ECO:0000313" key="2">
    <source>
        <dbReference type="EMBL" id="SOY45971.1"/>
    </source>
</evidence>
<proteinExistence type="predicted"/>
<feature type="compositionally biased region" description="Polar residues" evidence="1">
    <location>
        <begin position="1"/>
        <end position="15"/>
    </location>
</feature>